<dbReference type="WBParaSite" id="Gr19_v10_g17035.t1">
    <property type="protein sequence ID" value="Gr19_v10_g17035.t1"/>
    <property type="gene ID" value="Gr19_v10_g17035"/>
</dbReference>
<organism evidence="1 2">
    <name type="scientific">Globodera rostochiensis</name>
    <name type="common">Golden nematode worm</name>
    <name type="synonym">Heterodera rostochiensis</name>
    <dbReference type="NCBI Taxonomy" id="31243"/>
    <lineage>
        <taxon>Eukaryota</taxon>
        <taxon>Metazoa</taxon>
        <taxon>Ecdysozoa</taxon>
        <taxon>Nematoda</taxon>
        <taxon>Chromadorea</taxon>
        <taxon>Rhabditida</taxon>
        <taxon>Tylenchina</taxon>
        <taxon>Tylenchomorpha</taxon>
        <taxon>Tylenchoidea</taxon>
        <taxon>Heteroderidae</taxon>
        <taxon>Heteroderinae</taxon>
        <taxon>Globodera</taxon>
    </lineage>
</organism>
<reference evidence="2" key="1">
    <citation type="submission" date="2022-11" db="UniProtKB">
        <authorList>
            <consortium name="WormBaseParasite"/>
        </authorList>
    </citation>
    <scope>IDENTIFICATION</scope>
</reference>
<keyword evidence="1" id="KW-1185">Reference proteome</keyword>
<accession>A0A914HHN7</accession>
<dbReference type="Proteomes" id="UP000887572">
    <property type="component" value="Unplaced"/>
</dbReference>
<dbReference type="AlphaFoldDB" id="A0A914HHN7"/>
<protein>
    <submittedName>
        <fullName evidence="2">Uncharacterized protein</fullName>
    </submittedName>
</protein>
<evidence type="ECO:0000313" key="1">
    <source>
        <dbReference type="Proteomes" id="UP000887572"/>
    </source>
</evidence>
<proteinExistence type="predicted"/>
<evidence type="ECO:0000313" key="2">
    <source>
        <dbReference type="WBParaSite" id="Gr19_v10_g17035.t1"/>
    </source>
</evidence>
<name>A0A914HHN7_GLORO</name>
<sequence length="156" mass="17172">MQLDVLLLEGRREDTKWCGGWVMSGSGWGWGWSRRVRVMVTGLVGWNHHPTPAATAAVVRQQQDCLLIAGGYEEEAEESPAGAGRSPFIHSSDQSIRRALRPANKLRIILSFPAAAAAHLFQKQKQQQQNRVLSSRSVEIGLVVCALNGDDASVRR</sequence>